<name>A0AC61L749_9EURY</name>
<protein>
    <submittedName>
        <fullName evidence="1">Uncharacterized protein</fullName>
    </submittedName>
</protein>
<evidence type="ECO:0000313" key="1">
    <source>
        <dbReference type="EMBL" id="PXF62177.1"/>
    </source>
</evidence>
<gene>
    <name evidence="1" type="ORF">C4B59_00770</name>
</gene>
<dbReference type="Proteomes" id="UP000248329">
    <property type="component" value="Unassembled WGS sequence"/>
</dbReference>
<dbReference type="EMBL" id="PQXF01000001">
    <property type="protein sequence ID" value="PXF62177.1"/>
    <property type="molecule type" value="Genomic_DNA"/>
</dbReference>
<comment type="caution">
    <text evidence="1">The sequence shown here is derived from an EMBL/GenBank/DDBJ whole genome shotgun (WGS) entry which is preliminary data.</text>
</comment>
<reference evidence="1" key="1">
    <citation type="submission" date="2018-01" db="EMBL/GenBank/DDBJ databases">
        <authorList>
            <person name="Krukenberg V."/>
        </authorList>
    </citation>
    <scope>NUCLEOTIDE SEQUENCE</scope>
    <source>
        <strain evidence="1">E20ANME2</strain>
    </source>
</reference>
<sequence>MRGGKMALQEDKIDKYKILLDRGNEVFERRKNAIFSLTNRNSAFLGIILTSISIILALVLFLHRTGWELTYMDTVLLSGFVTFSAIAFCITVLIFFPTEYRELKVFEKKHWFSWDNVPGKDNKKLLKYLIDNYFYLSWMKSAKIDKSTDGKTICIHTDENLVEIKIADDQEMAALILGKDRFGKDRVHKLNVEEEENGELRVYDDTLYNFLYSSGEELTRHFLQQLQEDYNYNTEKYLTSMKWFTVAICFFILSIITFICLIIKTILWR</sequence>
<accession>A0AC61L749</accession>
<organism evidence="1 2">
    <name type="scientific">Candidatus Methanogaster sp</name>
    <dbReference type="NCBI Taxonomy" id="3386292"/>
    <lineage>
        <taxon>Archaea</taxon>
        <taxon>Methanobacteriati</taxon>
        <taxon>Methanobacteriota</taxon>
        <taxon>Stenosarchaea group</taxon>
        <taxon>Methanomicrobia</taxon>
        <taxon>Methanosarcinales</taxon>
        <taxon>ANME-2 cluster</taxon>
        <taxon>Candidatus Methanogasteraceae</taxon>
        <taxon>Candidatus Methanogaster</taxon>
    </lineage>
</organism>
<evidence type="ECO:0000313" key="2">
    <source>
        <dbReference type="Proteomes" id="UP000248329"/>
    </source>
</evidence>
<proteinExistence type="predicted"/>